<accession>A0AAD9K743</accession>
<evidence type="ECO:0000313" key="2">
    <source>
        <dbReference type="EMBL" id="KAK2165665.1"/>
    </source>
</evidence>
<sequence>MAAPSLQSKKTSNDATRHQPLKLPTRQAKAGALGRKPKTVLLTNKDAAGAKVAAERRQQVPQNATVASASDTLTPAVKTKKSKTRHVPASLQSKAIGSLTLDSDTDLLDSLLDLPRPLSPLPLSPTQRETVSTRFFPELDDNIPGKTTTASHTQAADGHQTVQDKASASGGKQQKKAGKRCKTQSDTNIPAKKGVM</sequence>
<feature type="region of interest" description="Disordered" evidence="1">
    <location>
        <begin position="52"/>
        <end position="83"/>
    </location>
</feature>
<evidence type="ECO:0000256" key="1">
    <source>
        <dbReference type="SAM" id="MobiDB-lite"/>
    </source>
</evidence>
<reference evidence="2" key="1">
    <citation type="journal article" date="2023" name="Mol. Biol. Evol.">
        <title>Third-Generation Sequencing Reveals the Adaptive Role of the Epigenome in Three Deep-Sea Polychaetes.</title>
        <authorList>
            <person name="Perez M."/>
            <person name="Aroh O."/>
            <person name="Sun Y."/>
            <person name="Lan Y."/>
            <person name="Juniper S.K."/>
            <person name="Young C.R."/>
            <person name="Angers B."/>
            <person name="Qian P.Y."/>
        </authorList>
    </citation>
    <scope>NUCLEOTIDE SEQUENCE</scope>
    <source>
        <strain evidence="2">R07B-5</strain>
    </source>
</reference>
<feature type="region of interest" description="Disordered" evidence="1">
    <location>
        <begin position="119"/>
        <end position="196"/>
    </location>
</feature>
<organism evidence="2 3">
    <name type="scientific">Ridgeia piscesae</name>
    <name type="common">Tubeworm</name>
    <dbReference type="NCBI Taxonomy" id="27915"/>
    <lineage>
        <taxon>Eukaryota</taxon>
        <taxon>Metazoa</taxon>
        <taxon>Spiralia</taxon>
        <taxon>Lophotrochozoa</taxon>
        <taxon>Annelida</taxon>
        <taxon>Polychaeta</taxon>
        <taxon>Sedentaria</taxon>
        <taxon>Canalipalpata</taxon>
        <taxon>Sabellida</taxon>
        <taxon>Siboglinidae</taxon>
        <taxon>Ridgeia</taxon>
    </lineage>
</organism>
<proteinExistence type="predicted"/>
<dbReference type="AlphaFoldDB" id="A0AAD9K743"/>
<name>A0AAD9K743_RIDPI</name>
<feature type="compositionally biased region" description="Basic residues" evidence="1">
    <location>
        <begin position="173"/>
        <end position="182"/>
    </location>
</feature>
<feature type="compositionally biased region" description="Polar residues" evidence="1">
    <location>
        <begin position="1"/>
        <end position="10"/>
    </location>
</feature>
<protein>
    <submittedName>
        <fullName evidence="2">Uncharacterized protein</fullName>
    </submittedName>
</protein>
<dbReference type="Proteomes" id="UP001209878">
    <property type="component" value="Unassembled WGS sequence"/>
</dbReference>
<gene>
    <name evidence="2" type="ORF">NP493_1356g00012</name>
</gene>
<feature type="region of interest" description="Disordered" evidence="1">
    <location>
        <begin position="1"/>
        <end position="37"/>
    </location>
</feature>
<keyword evidence="3" id="KW-1185">Reference proteome</keyword>
<comment type="caution">
    <text evidence="2">The sequence shown here is derived from an EMBL/GenBank/DDBJ whole genome shotgun (WGS) entry which is preliminary data.</text>
</comment>
<dbReference type="EMBL" id="JAODUO010001356">
    <property type="protein sequence ID" value="KAK2165665.1"/>
    <property type="molecule type" value="Genomic_DNA"/>
</dbReference>
<feature type="compositionally biased region" description="Polar residues" evidence="1">
    <location>
        <begin position="145"/>
        <end position="164"/>
    </location>
</feature>
<evidence type="ECO:0000313" key="3">
    <source>
        <dbReference type="Proteomes" id="UP001209878"/>
    </source>
</evidence>
<feature type="compositionally biased region" description="Polar residues" evidence="1">
    <location>
        <begin position="59"/>
        <end position="73"/>
    </location>
</feature>